<dbReference type="Proteomes" id="UP000294614">
    <property type="component" value="Unassembled WGS sequence"/>
</dbReference>
<dbReference type="RefSeq" id="WP_132874479.1">
    <property type="nucleotide sequence ID" value="NZ_SMGG01000006.1"/>
</dbReference>
<dbReference type="AlphaFoldDB" id="A0A4R1K5V6"/>
<evidence type="ECO:0000313" key="2">
    <source>
        <dbReference type="EMBL" id="TCK59572.1"/>
    </source>
</evidence>
<dbReference type="InterPro" id="IPR003494">
    <property type="entry name" value="SHS2_FtsA"/>
</dbReference>
<reference evidence="2 3" key="1">
    <citation type="submission" date="2019-03" db="EMBL/GenBank/DDBJ databases">
        <title>Genomic Encyclopedia of Type Strains, Phase IV (KMG-IV): sequencing the most valuable type-strain genomes for metagenomic binning, comparative biology and taxonomic classification.</title>
        <authorList>
            <person name="Goeker M."/>
        </authorList>
    </citation>
    <scope>NUCLEOTIDE SEQUENCE [LARGE SCALE GENOMIC DNA]</scope>
    <source>
        <strain evidence="2 3">DSM 24984</strain>
    </source>
</reference>
<dbReference type="InterPro" id="IPR043129">
    <property type="entry name" value="ATPase_NBD"/>
</dbReference>
<dbReference type="Gene3D" id="3.30.420.40">
    <property type="match status" value="2"/>
</dbReference>
<comment type="caution">
    <text evidence="2">The sequence shown here is derived from an EMBL/GenBank/DDBJ whole genome shotgun (WGS) entry which is preliminary data.</text>
</comment>
<dbReference type="PIRSF" id="PIRSF019169">
    <property type="entry name" value="PilM"/>
    <property type="match status" value="1"/>
</dbReference>
<evidence type="ECO:0000259" key="1">
    <source>
        <dbReference type="SMART" id="SM00842"/>
    </source>
</evidence>
<dbReference type="PANTHER" id="PTHR32432">
    <property type="entry name" value="CELL DIVISION PROTEIN FTSA-RELATED"/>
    <property type="match status" value="1"/>
</dbReference>
<evidence type="ECO:0000313" key="3">
    <source>
        <dbReference type="Proteomes" id="UP000294614"/>
    </source>
</evidence>
<proteinExistence type="predicted"/>
<dbReference type="SMART" id="SM00842">
    <property type="entry name" value="FtsA"/>
    <property type="match status" value="1"/>
</dbReference>
<protein>
    <submittedName>
        <fullName evidence="2">Type IV pilus assembly protein PilM</fullName>
    </submittedName>
</protein>
<keyword evidence="3" id="KW-1185">Reference proteome</keyword>
<dbReference type="InterPro" id="IPR005883">
    <property type="entry name" value="PilM"/>
</dbReference>
<organism evidence="2 3">
    <name type="scientific">Seleniivibrio woodruffii</name>
    <dbReference type="NCBI Taxonomy" id="1078050"/>
    <lineage>
        <taxon>Bacteria</taxon>
        <taxon>Pseudomonadati</taxon>
        <taxon>Deferribacterota</taxon>
        <taxon>Deferribacteres</taxon>
        <taxon>Deferribacterales</taxon>
        <taxon>Geovibrionaceae</taxon>
        <taxon>Seleniivibrio</taxon>
    </lineage>
</organism>
<dbReference type="Gene3D" id="3.30.1490.300">
    <property type="match status" value="1"/>
</dbReference>
<sequence>MAGYLLGVDAGASNLKIIELKEKKGDFTVKNLFLRQMPSNVIVDGTVIDHGAASFAIKEALALAKGLTKDAALGMRGRDSIVKHMEIPWNGKGNFQETFIWSADQYIGIPASKATFDAQLLSYDEERGVAEAVVAAAGRDKVADCIAMAELAGLNPVVVDIEALALVNLLTMIYGKKKHPDAVIDLGHDCTNIIFYDKGFVDYVKSIPKGCKFLMEELAQDMDMDIEKAAEVIRDREVMTNDVDAQAAAMSFGSTLGAEIETAVESYIAERRKEPVDIRLCGAGANLSVLTDQMEIAMRMSLPKVDPFAAVELPEQLKPIAMQAGACAFAVAVGLAMRKA</sequence>
<name>A0A4R1K5V6_9BACT</name>
<dbReference type="EMBL" id="SMGG01000006">
    <property type="protein sequence ID" value="TCK59572.1"/>
    <property type="molecule type" value="Genomic_DNA"/>
</dbReference>
<dbReference type="GO" id="GO:0051301">
    <property type="term" value="P:cell division"/>
    <property type="evidence" value="ECO:0007669"/>
    <property type="project" value="InterPro"/>
</dbReference>
<feature type="domain" description="SHS2" evidence="1">
    <location>
        <begin position="5"/>
        <end position="170"/>
    </location>
</feature>
<dbReference type="SUPFAM" id="SSF53067">
    <property type="entry name" value="Actin-like ATPase domain"/>
    <property type="match status" value="2"/>
</dbReference>
<dbReference type="NCBIfam" id="TIGR01175">
    <property type="entry name" value="pilM"/>
    <property type="match status" value="1"/>
</dbReference>
<accession>A0A4R1K5V6</accession>
<dbReference type="Pfam" id="PF11104">
    <property type="entry name" value="PilM_2"/>
    <property type="match status" value="1"/>
</dbReference>
<dbReference type="InterPro" id="IPR050696">
    <property type="entry name" value="FtsA/MreB"/>
</dbReference>
<dbReference type="OrthoDB" id="9773403at2"/>
<dbReference type="PANTHER" id="PTHR32432:SF3">
    <property type="entry name" value="ETHANOLAMINE UTILIZATION PROTEIN EUTJ"/>
    <property type="match status" value="1"/>
</dbReference>
<dbReference type="CDD" id="cd24049">
    <property type="entry name" value="ASKHA_NBD_PilM"/>
    <property type="match status" value="1"/>
</dbReference>
<gene>
    <name evidence="2" type="ORF">C8D98_2506</name>
</gene>